<keyword evidence="3" id="KW-0285">Flavoprotein</keyword>
<evidence type="ECO:0000256" key="6">
    <source>
        <dbReference type="ARBA" id="ARBA00039101"/>
    </source>
</evidence>
<dbReference type="AlphaFoldDB" id="A0A345XLQ9"/>
<dbReference type="KEGG" id="sarm:DVA86_07875"/>
<keyword evidence="4 9" id="KW-0274">FAD</keyword>
<reference evidence="11 12" key="1">
    <citation type="submission" date="2018-07" db="EMBL/GenBank/DDBJ databases">
        <title>Draft genome of the type strain Streptomyces armeniacus ATCC 15676.</title>
        <authorList>
            <person name="Labana P."/>
            <person name="Gosse J.T."/>
            <person name="Boddy C.N."/>
        </authorList>
    </citation>
    <scope>NUCLEOTIDE SEQUENCE [LARGE SCALE GENOMIC DNA]</scope>
    <source>
        <strain evidence="11 12">ATCC 15676</strain>
    </source>
</reference>
<dbReference type="EC" id="1.4.3.3" evidence="6"/>
<dbReference type="InterPro" id="IPR023209">
    <property type="entry name" value="DAO"/>
</dbReference>
<keyword evidence="12" id="KW-1185">Reference proteome</keyword>
<dbReference type="PANTHER" id="PTHR11530">
    <property type="entry name" value="D-AMINO ACID OXIDASE"/>
    <property type="match status" value="1"/>
</dbReference>
<comment type="similarity">
    <text evidence="2">Belongs to the DAMOX/DASOX family.</text>
</comment>
<dbReference type="GO" id="GO:0005737">
    <property type="term" value="C:cytoplasm"/>
    <property type="evidence" value="ECO:0007669"/>
    <property type="project" value="TreeGrafter"/>
</dbReference>
<evidence type="ECO:0000256" key="7">
    <source>
        <dbReference type="ARBA" id="ARBA00039751"/>
    </source>
</evidence>
<dbReference type="GO" id="GO:0019478">
    <property type="term" value="P:D-amino acid catabolic process"/>
    <property type="evidence" value="ECO:0007669"/>
    <property type="project" value="TreeGrafter"/>
</dbReference>
<feature type="binding site" evidence="9">
    <location>
        <begin position="277"/>
        <end position="282"/>
    </location>
    <ligand>
        <name>FAD</name>
        <dbReference type="ChEBI" id="CHEBI:57692"/>
    </ligand>
</feature>
<comment type="cofactor">
    <cofactor evidence="1 9">
        <name>FAD</name>
        <dbReference type="ChEBI" id="CHEBI:57692"/>
    </cofactor>
</comment>
<organism evidence="11 12">
    <name type="scientific">Streptomyces armeniacus</name>
    <dbReference type="NCBI Taxonomy" id="83291"/>
    <lineage>
        <taxon>Bacteria</taxon>
        <taxon>Bacillati</taxon>
        <taxon>Actinomycetota</taxon>
        <taxon>Actinomycetes</taxon>
        <taxon>Kitasatosporales</taxon>
        <taxon>Streptomycetaceae</taxon>
        <taxon>Streptomyces</taxon>
    </lineage>
</organism>
<comment type="catalytic activity">
    <reaction evidence="8">
        <text>a D-alpha-amino acid + O2 + H2O = a 2-oxocarboxylate + H2O2 + NH4(+)</text>
        <dbReference type="Rhea" id="RHEA:21816"/>
        <dbReference type="ChEBI" id="CHEBI:15377"/>
        <dbReference type="ChEBI" id="CHEBI:15379"/>
        <dbReference type="ChEBI" id="CHEBI:16240"/>
        <dbReference type="ChEBI" id="CHEBI:28938"/>
        <dbReference type="ChEBI" id="CHEBI:35179"/>
        <dbReference type="ChEBI" id="CHEBI:59871"/>
        <dbReference type="EC" id="1.4.3.3"/>
    </reaction>
    <physiologicalReaction direction="left-to-right" evidence="8">
        <dbReference type="Rhea" id="RHEA:21817"/>
    </physiologicalReaction>
</comment>
<dbReference type="Proteomes" id="UP000254425">
    <property type="component" value="Chromosome"/>
</dbReference>
<dbReference type="Gene3D" id="3.40.50.720">
    <property type="entry name" value="NAD(P)-binding Rossmann-like Domain"/>
    <property type="match status" value="1"/>
</dbReference>
<feature type="binding site" evidence="9">
    <location>
        <position position="251"/>
    </location>
    <ligand>
        <name>D-dopa</name>
        <dbReference type="ChEBI" id="CHEBI:149689"/>
    </ligand>
</feature>
<sequence length="307" mass="32442">MREVLIIGGGVIGLTTGVLLAEDGVRVRVWSREGVAGTTSAVAGGLCWPYRIEPAQRAAEWAVRSFATFAELARRPSATGVRMRAGTMVDDPPAAEWAALVGPRTVAPVVDMTTYLPYLQRRLEAAGGRFQQRAPRSLDEVADAAPVVVNCTGLGARELVPDPSLRPIRGQLVVVADPGVEEWYVSAGHGAAESTYVIPQPYGVLLGGTAEEDAEDTEPDPATAEAILARCARVRPELAGAEVLAHRVGLRPYRPSVRLETVRLPGGGVCVHHYGHGGAGITVSWASAEDAVRLASEAAIRRGHDVP</sequence>
<accession>A0A345XLQ9</accession>
<dbReference type="SUPFAM" id="SSF51971">
    <property type="entry name" value="Nucleotide-binding domain"/>
    <property type="match status" value="1"/>
</dbReference>
<feature type="binding site" evidence="9">
    <location>
        <position position="196"/>
    </location>
    <ligand>
        <name>D-dopa</name>
        <dbReference type="ChEBI" id="CHEBI:149689"/>
    </ligand>
</feature>
<evidence type="ECO:0000256" key="3">
    <source>
        <dbReference type="ARBA" id="ARBA00022630"/>
    </source>
</evidence>
<evidence type="ECO:0000259" key="10">
    <source>
        <dbReference type="Pfam" id="PF01266"/>
    </source>
</evidence>
<evidence type="ECO:0000313" key="11">
    <source>
        <dbReference type="EMBL" id="AXK32575.1"/>
    </source>
</evidence>
<dbReference type="Pfam" id="PF01266">
    <property type="entry name" value="DAO"/>
    <property type="match status" value="2"/>
</dbReference>
<dbReference type="GO" id="GO:0003884">
    <property type="term" value="F:D-amino-acid oxidase activity"/>
    <property type="evidence" value="ECO:0007669"/>
    <property type="project" value="UniProtKB-EC"/>
</dbReference>
<feature type="binding site" evidence="9">
    <location>
        <begin position="39"/>
        <end position="40"/>
    </location>
    <ligand>
        <name>FAD</name>
        <dbReference type="ChEBI" id="CHEBI:57692"/>
    </ligand>
</feature>
<name>A0A345XLQ9_9ACTN</name>
<feature type="domain" description="FAD dependent oxidoreductase" evidence="10">
    <location>
        <begin position="109"/>
        <end position="292"/>
    </location>
</feature>
<keyword evidence="5" id="KW-0560">Oxidoreductase</keyword>
<dbReference type="SUPFAM" id="SSF54373">
    <property type="entry name" value="FAD-linked reductases, C-terminal domain"/>
    <property type="match status" value="1"/>
</dbReference>
<feature type="binding site" evidence="9">
    <location>
        <position position="278"/>
    </location>
    <ligand>
        <name>D-dopa</name>
        <dbReference type="ChEBI" id="CHEBI:149689"/>
    </ligand>
</feature>
<feature type="domain" description="FAD dependent oxidoreductase" evidence="10">
    <location>
        <begin position="4"/>
        <end position="91"/>
    </location>
</feature>
<dbReference type="Gene3D" id="3.30.9.10">
    <property type="entry name" value="D-Amino Acid Oxidase, subunit A, domain 2"/>
    <property type="match status" value="1"/>
</dbReference>
<evidence type="ECO:0000256" key="5">
    <source>
        <dbReference type="ARBA" id="ARBA00023002"/>
    </source>
</evidence>
<dbReference type="InterPro" id="IPR006076">
    <property type="entry name" value="FAD-dep_OxRdtase"/>
</dbReference>
<dbReference type="PANTHER" id="PTHR11530:SF11">
    <property type="entry name" value="D-ASPARTATE OXIDASE"/>
    <property type="match status" value="1"/>
</dbReference>
<dbReference type="RefSeq" id="WP_208876870.1">
    <property type="nucleotide sequence ID" value="NZ_CP031320.1"/>
</dbReference>
<evidence type="ECO:0000313" key="12">
    <source>
        <dbReference type="Proteomes" id="UP000254425"/>
    </source>
</evidence>
<evidence type="ECO:0000256" key="2">
    <source>
        <dbReference type="ARBA" id="ARBA00006730"/>
    </source>
</evidence>
<gene>
    <name evidence="11" type="ORF">DVA86_07875</name>
</gene>
<dbReference type="PIRSF" id="PIRSF000189">
    <property type="entry name" value="D-aa_oxidase"/>
    <property type="match status" value="1"/>
</dbReference>
<dbReference type="EMBL" id="CP031320">
    <property type="protein sequence ID" value="AXK32575.1"/>
    <property type="molecule type" value="Genomic_DNA"/>
</dbReference>
<evidence type="ECO:0000256" key="9">
    <source>
        <dbReference type="PIRSR" id="PIRSR000189-1"/>
    </source>
</evidence>
<protein>
    <recommendedName>
        <fullName evidence="7">D-amino-acid oxidase</fullName>
        <ecNumber evidence="6">1.4.3.3</ecNumber>
    </recommendedName>
</protein>
<proteinExistence type="inferred from homology"/>
<feature type="binding site" evidence="9">
    <location>
        <position position="152"/>
    </location>
    <ligand>
        <name>FAD</name>
        <dbReference type="ChEBI" id="CHEBI:57692"/>
    </ligand>
</feature>
<evidence type="ECO:0000256" key="4">
    <source>
        <dbReference type="ARBA" id="ARBA00022827"/>
    </source>
</evidence>
<dbReference type="GO" id="GO:0071949">
    <property type="term" value="F:FAD binding"/>
    <property type="evidence" value="ECO:0007669"/>
    <property type="project" value="InterPro"/>
</dbReference>
<evidence type="ECO:0000256" key="1">
    <source>
        <dbReference type="ARBA" id="ARBA00001974"/>
    </source>
</evidence>
<evidence type="ECO:0000256" key="8">
    <source>
        <dbReference type="ARBA" id="ARBA00049547"/>
    </source>
</evidence>